<dbReference type="PANTHER" id="PTHR30290:SF9">
    <property type="entry name" value="OLIGOPEPTIDE-BINDING PROTEIN APPA"/>
    <property type="match status" value="1"/>
</dbReference>
<dbReference type="InterPro" id="IPR000914">
    <property type="entry name" value="SBP_5_dom"/>
</dbReference>
<dbReference type="PIRSF" id="PIRSF002741">
    <property type="entry name" value="MppA"/>
    <property type="match status" value="1"/>
</dbReference>
<dbReference type="SUPFAM" id="SSF53850">
    <property type="entry name" value="Periplasmic binding protein-like II"/>
    <property type="match status" value="1"/>
</dbReference>
<feature type="chain" id="PRO_5047224653" evidence="4">
    <location>
        <begin position="24"/>
        <end position="503"/>
    </location>
</feature>
<dbReference type="PANTHER" id="PTHR30290">
    <property type="entry name" value="PERIPLASMIC BINDING COMPONENT OF ABC TRANSPORTER"/>
    <property type="match status" value="1"/>
</dbReference>
<organism evidence="6 7">
    <name type="scientific">Nocardiopsis sediminis</name>
    <dbReference type="NCBI Taxonomy" id="1778267"/>
    <lineage>
        <taxon>Bacteria</taxon>
        <taxon>Bacillati</taxon>
        <taxon>Actinomycetota</taxon>
        <taxon>Actinomycetes</taxon>
        <taxon>Streptosporangiales</taxon>
        <taxon>Nocardiopsidaceae</taxon>
        <taxon>Nocardiopsis</taxon>
    </lineage>
</organism>
<comment type="similarity">
    <text evidence="1">Belongs to the bacterial solute-binding protein 5 family.</text>
</comment>
<feature type="signal peptide" evidence="4">
    <location>
        <begin position="1"/>
        <end position="23"/>
    </location>
</feature>
<dbReference type="InterPro" id="IPR030678">
    <property type="entry name" value="Peptide/Ni-bd"/>
</dbReference>
<evidence type="ECO:0000313" key="7">
    <source>
        <dbReference type="Proteomes" id="UP001595847"/>
    </source>
</evidence>
<dbReference type="EMBL" id="JBHSBH010000007">
    <property type="protein sequence ID" value="MFC3996251.1"/>
    <property type="molecule type" value="Genomic_DNA"/>
</dbReference>
<evidence type="ECO:0000259" key="5">
    <source>
        <dbReference type="Pfam" id="PF00496"/>
    </source>
</evidence>
<dbReference type="Gene3D" id="3.10.105.10">
    <property type="entry name" value="Dipeptide-binding Protein, Domain 3"/>
    <property type="match status" value="1"/>
</dbReference>
<protein>
    <submittedName>
        <fullName evidence="6">ABC transporter substrate-binding protein</fullName>
    </submittedName>
</protein>
<dbReference type="Proteomes" id="UP001595847">
    <property type="component" value="Unassembled WGS sequence"/>
</dbReference>
<accession>A0ABV8FMY8</accession>
<evidence type="ECO:0000256" key="4">
    <source>
        <dbReference type="SAM" id="SignalP"/>
    </source>
</evidence>
<sequence>MPAAAVVLAVVLAGCSGAGGSDAAGGDGRGGTLSLGIIQEPTSWDPSQAHVGHGLQPYQVTYDSLLLREPDGELSPMLATEWSYNDDRTELTLELRDDVTFSDGAVFDAEAVKANLENFQDGNGRQAAQLAAVESVEVVDAGTVTIVLSEPDPALEFSLSQAAGLMGSPEELGTEEMTATPVGSGPYVLDAAASVSGSQLVFTAREDYWNPDLQKFDTIVLKTYAELTARLNAVLSGQVDATTLDASTASQAEDAGLARLEDYQVDWQGLILMDREGAMVPALGEVKVRQAINLAIDRETMLESILLGHGTTTEQVFGPDSGSYLEELDDTYPYDPDRARELLAEAGYPDGFDLPLATGGGFDTPLAALTQQLADVGIRVETESVAAPNFVADVDAGKFAAIYFNLFQGEPSVAINQLVSTNALYNPFETTTPELEELIDAVQAGGDQSAERAQQVNEYVTENAWFAPVYRIDQVYAYKGDKISVEKQIQSAVPSIYNYAPAG</sequence>
<dbReference type="RefSeq" id="WP_378532131.1">
    <property type="nucleotide sequence ID" value="NZ_JBHSBH010000007.1"/>
</dbReference>
<dbReference type="Pfam" id="PF00496">
    <property type="entry name" value="SBP_bac_5"/>
    <property type="match status" value="1"/>
</dbReference>
<comment type="caution">
    <text evidence="6">The sequence shown here is derived from an EMBL/GenBank/DDBJ whole genome shotgun (WGS) entry which is preliminary data.</text>
</comment>
<keyword evidence="3 4" id="KW-0732">Signal</keyword>
<reference evidence="7" key="1">
    <citation type="journal article" date="2019" name="Int. J. Syst. Evol. Microbiol.">
        <title>The Global Catalogue of Microorganisms (GCM) 10K type strain sequencing project: providing services to taxonomists for standard genome sequencing and annotation.</title>
        <authorList>
            <consortium name="The Broad Institute Genomics Platform"/>
            <consortium name="The Broad Institute Genome Sequencing Center for Infectious Disease"/>
            <person name="Wu L."/>
            <person name="Ma J."/>
        </authorList>
    </citation>
    <scope>NUCLEOTIDE SEQUENCE [LARGE SCALE GENOMIC DNA]</scope>
    <source>
        <strain evidence="7">TBRC 1826</strain>
    </source>
</reference>
<proteinExistence type="inferred from homology"/>
<feature type="domain" description="Solute-binding protein family 5" evidence="5">
    <location>
        <begin position="73"/>
        <end position="409"/>
    </location>
</feature>
<evidence type="ECO:0000256" key="2">
    <source>
        <dbReference type="ARBA" id="ARBA00022448"/>
    </source>
</evidence>
<name>A0ABV8FMY8_9ACTN</name>
<keyword evidence="7" id="KW-1185">Reference proteome</keyword>
<dbReference type="InterPro" id="IPR039424">
    <property type="entry name" value="SBP_5"/>
</dbReference>
<keyword evidence="2" id="KW-0813">Transport</keyword>
<evidence type="ECO:0000256" key="3">
    <source>
        <dbReference type="ARBA" id="ARBA00022729"/>
    </source>
</evidence>
<evidence type="ECO:0000256" key="1">
    <source>
        <dbReference type="ARBA" id="ARBA00005695"/>
    </source>
</evidence>
<dbReference type="Gene3D" id="3.40.190.10">
    <property type="entry name" value="Periplasmic binding protein-like II"/>
    <property type="match status" value="1"/>
</dbReference>
<gene>
    <name evidence="6" type="ORF">ACFOVU_10020</name>
</gene>
<evidence type="ECO:0000313" key="6">
    <source>
        <dbReference type="EMBL" id="MFC3996251.1"/>
    </source>
</evidence>